<dbReference type="InterPro" id="IPR036249">
    <property type="entry name" value="Thioredoxin-like_sf"/>
</dbReference>
<dbReference type="EMBL" id="CAMXCT020000294">
    <property type="protein sequence ID" value="CAL1130128.1"/>
    <property type="molecule type" value="Genomic_DNA"/>
</dbReference>
<dbReference type="EMBL" id="CAMXCT030000294">
    <property type="protein sequence ID" value="CAL4764065.1"/>
    <property type="molecule type" value="Genomic_DNA"/>
</dbReference>
<gene>
    <name evidence="2" type="ORF">C1SCF055_LOCUS4948</name>
</gene>
<dbReference type="SUPFAM" id="SSF52833">
    <property type="entry name" value="Thioredoxin-like"/>
    <property type="match status" value="1"/>
</dbReference>
<dbReference type="GO" id="GO:0005254">
    <property type="term" value="F:chloride channel activity"/>
    <property type="evidence" value="ECO:0007669"/>
    <property type="project" value="TreeGrafter"/>
</dbReference>
<dbReference type="Gene3D" id="1.20.1050.10">
    <property type="match status" value="1"/>
</dbReference>
<accession>A0A9P1BNV3</accession>
<dbReference type="OrthoDB" id="1935530at2759"/>
<dbReference type="SUPFAM" id="SSF47616">
    <property type="entry name" value="GST C-terminal domain-like"/>
    <property type="match status" value="1"/>
</dbReference>
<dbReference type="Pfam" id="PF13417">
    <property type="entry name" value="GST_N_3"/>
    <property type="match status" value="1"/>
</dbReference>
<evidence type="ECO:0000313" key="5">
    <source>
        <dbReference type="Proteomes" id="UP001152797"/>
    </source>
</evidence>
<dbReference type="AlphaFoldDB" id="A0A9P1BNV3"/>
<organism evidence="2">
    <name type="scientific">Cladocopium goreaui</name>
    <dbReference type="NCBI Taxonomy" id="2562237"/>
    <lineage>
        <taxon>Eukaryota</taxon>
        <taxon>Sar</taxon>
        <taxon>Alveolata</taxon>
        <taxon>Dinophyceae</taxon>
        <taxon>Suessiales</taxon>
        <taxon>Symbiodiniaceae</taxon>
        <taxon>Cladocopium</taxon>
    </lineage>
</organism>
<dbReference type="InterPro" id="IPR036282">
    <property type="entry name" value="Glutathione-S-Trfase_C_sf"/>
</dbReference>
<dbReference type="GO" id="GO:0005737">
    <property type="term" value="C:cytoplasm"/>
    <property type="evidence" value="ECO:0007669"/>
    <property type="project" value="TreeGrafter"/>
</dbReference>
<evidence type="ECO:0000259" key="1">
    <source>
        <dbReference type="Pfam" id="PF13417"/>
    </source>
</evidence>
<reference evidence="2" key="1">
    <citation type="submission" date="2022-10" db="EMBL/GenBank/DDBJ databases">
        <authorList>
            <person name="Chen Y."/>
            <person name="Dougan E. K."/>
            <person name="Chan C."/>
            <person name="Rhodes N."/>
            <person name="Thang M."/>
        </authorList>
    </citation>
    <scope>NUCLEOTIDE SEQUENCE</scope>
</reference>
<reference evidence="3" key="2">
    <citation type="submission" date="2024-04" db="EMBL/GenBank/DDBJ databases">
        <authorList>
            <person name="Chen Y."/>
            <person name="Shah S."/>
            <person name="Dougan E. K."/>
            <person name="Thang M."/>
            <person name="Chan C."/>
        </authorList>
    </citation>
    <scope>NUCLEOTIDE SEQUENCE [LARGE SCALE GENOMIC DNA]</scope>
</reference>
<protein>
    <submittedName>
        <fullName evidence="4">Glutathione dehydrogenase (Ascorbate)</fullName>
    </submittedName>
</protein>
<dbReference type="InterPro" id="IPR004045">
    <property type="entry name" value="Glutathione_S-Trfase_N"/>
</dbReference>
<keyword evidence="5" id="KW-1185">Reference proteome</keyword>
<proteinExistence type="predicted"/>
<dbReference type="GO" id="GO:0016020">
    <property type="term" value="C:membrane"/>
    <property type="evidence" value="ECO:0007669"/>
    <property type="project" value="TreeGrafter"/>
</dbReference>
<evidence type="ECO:0000313" key="4">
    <source>
        <dbReference type="EMBL" id="CAL4764065.1"/>
    </source>
</evidence>
<dbReference type="EMBL" id="CAMXCT010000294">
    <property type="protein sequence ID" value="CAI3976753.1"/>
    <property type="molecule type" value="Genomic_DNA"/>
</dbReference>
<dbReference type="PANTHER" id="PTHR43920:SF5">
    <property type="entry name" value="CHLORIDE INTRACELLULAR CHANNEL CLIC"/>
    <property type="match status" value="1"/>
</dbReference>
<evidence type="ECO:0000313" key="3">
    <source>
        <dbReference type="EMBL" id="CAL1130128.1"/>
    </source>
</evidence>
<feature type="domain" description="GST N-terminal" evidence="1">
    <location>
        <begin position="1"/>
        <end position="59"/>
    </location>
</feature>
<name>A0A9P1BNV3_9DINO</name>
<sequence length="190" mass="20776">MALGLKSVSYEVVPCTQDTKPKWLVEECGGKMPCVCHKGEPHVETSEILAWIEKEFPSPALQPTEALAMEVKSCGVFPAIAQFTKNTDAAKDLELRSKLDGALASLSKCLEGKAFLQGDQPGLLDCDILPKLHVLSHATAHYKGFSMDDVKEGGEVLRAYWSRGSALEAFQRGAYSKEDCLWGWGQARSD</sequence>
<comment type="caution">
    <text evidence="2">The sequence shown here is derived from an EMBL/GenBank/DDBJ whole genome shotgun (WGS) entry which is preliminary data.</text>
</comment>
<dbReference type="PANTHER" id="PTHR43920">
    <property type="entry name" value="CHLORIDE INTRACELLULAR CHANNEL, ISOFORM A"/>
    <property type="match status" value="1"/>
</dbReference>
<dbReference type="Gene3D" id="3.40.30.10">
    <property type="entry name" value="Glutaredoxin"/>
    <property type="match status" value="1"/>
</dbReference>
<evidence type="ECO:0000313" key="2">
    <source>
        <dbReference type="EMBL" id="CAI3976753.1"/>
    </source>
</evidence>
<dbReference type="Proteomes" id="UP001152797">
    <property type="component" value="Unassembled WGS sequence"/>
</dbReference>